<dbReference type="RefSeq" id="WP_055151509.1">
    <property type="nucleotide sequence ID" value="NZ_JXSZ01000015.1"/>
</dbReference>
<comment type="caution">
    <text evidence="2">The sequence shown here is derived from an EMBL/GenBank/DDBJ whole genome shotgun (WGS) entry which is preliminary data.</text>
</comment>
<evidence type="ECO:0000256" key="1">
    <source>
        <dbReference type="SAM" id="Coils"/>
    </source>
</evidence>
<accession>A0A0N8H992</accession>
<name>A0A0N8H992_9BACT</name>
<evidence type="ECO:0000313" key="2">
    <source>
        <dbReference type="EMBL" id="KPM46724.1"/>
    </source>
</evidence>
<gene>
    <name evidence="2" type="ORF">AFM12_18295</name>
</gene>
<keyword evidence="1" id="KW-0175">Coiled coil</keyword>
<dbReference type="STRING" id="1605367.AFM12_18295"/>
<organism evidence="2 3">
    <name type="scientific">Jiulongibacter sediminis</name>
    <dbReference type="NCBI Taxonomy" id="1605367"/>
    <lineage>
        <taxon>Bacteria</taxon>
        <taxon>Pseudomonadati</taxon>
        <taxon>Bacteroidota</taxon>
        <taxon>Cytophagia</taxon>
        <taxon>Cytophagales</taxon>
        <taxon>Leadbetterellaceae</taxon>
        <taxon>Jiulongibacter</taxon>
    </lineage>
</organism>
<sequence length="172" mass="18832">MKNRLKKNRNDLRERMAEVDAEINLAEGEILGKLTPKGLFKEMIGAGGTSGSPVASTLVSGLSLGIRNPVARMALPVAANVVSRKFSDRNAQIKLIQGLRNALRWVSDKTELTLDDEKFLLSEEIGDIQNSIKSGMAKSEIEAIKPVEKLEEGLRSGANKDVPIQVEEASWY</sequence>
<keyword evidence="3" id="KW-1185">Reference proteome</keyword>
<protein>
    <submittedName>
        <fullName evidence="2">Uncharacterized protein</fullName>
    </submittedName>
</protein>
<dbReference type="Proteomes" id="UP000050454">
    <property type="component" value="Unassembled WGS sequence"/>
</dbReference>
<dbReference type="EMBL" id="LGTQ01000015">
    <property type="protein sequence ID" value="KPM46724.1"/>
    <property type="molecule type" value="Genomic_DNA"/>
</dbReference>
<dbReference type="AlphaFoldDB" id="A0A0N8H992"/>
<proteinExistence type="predicted"/>
<reference evidence="2 3" key="1">
    <citation type="submission" date="2015-07" db="EMBL/GenBank/DDBJ databases">
        <title>The draft genome sequence of Leadbetterella sp. JN14-9.</title>
        <authorList>
            <person name="Liu Y."/>
            <person name="Du J."/>
            <person name="Shao Z."/>
        </authorList>
    </citation>
    <scope>NUCLEOTIDE SEQUENCE [LARGE SCALE GENOMIC DNA]</scope>
    <source>
        <strain evidence="2 3">JN14-9</strain>
    </source>
</reference>
<feature type="coiled-coil region" evidence="1">
    <location>
        <begin position="2"/>
        <end position="29"/>
    </location>
</feature>
<evidence type="ECO:0000313" key="3">
    <source>
        <dbReference type="Proteomes" id="UP000050454"/>
    </source>
</evidence>